<keyword evidence="5" id="KW-0812">Transmembrane</keyword>
<keyword evidence="5" id="KW-0472">Membrane</keyword>
<dbReference type="PANTHER" id="PTHR24305:SF78">
    <property type="entry name" value="P450, PUTATIVE (EUROFUNG)-RELATED"/>
    <property type="match status" value="1"/>
</dbReference>
<feature type="binding site" description="axial binding residue" evidence="4">
    <location>
        <position position="504"/>
    </location>
    <ligand>
        <name>heme</name>
        <dbReference type="ChEBI" id="CHEBI:30413"/>
    </ligand>
    <ligandPart>
        <name>Fe</name>
        <dbReference type="ChEBI" id="CHEBI:18248"/>
    </ligandPart>
</feature>
<dbReference type="GO" id="GO:0016705">
    <property type="term" value="F:oxidoreductase activity, acting on paired donors, with incorporation or reduction of molecular oxygen"/>
    <property type="evidence" value="ECO:0007669"/>
    <property type="project" value="InterPro"/>
</dbReference>
<keyword evidence="7" id="KW-1185">Reference proteome</keyword>
<keyword evidence="1 4" id="KW-0349">Heme</keyword>
<dbReference type="GO" id="GO:0004497">
    <property type="term" value="F:monooxygenase activity"/>
    <property type="evidence" value="ECO:0007669"/>
    <property type="project" value="InterPro"/>
</dbReference>
<keyword evidence="3 4" id="KW-0408">Iron</keyword>
<dbReference type="InterPro" id="IPR002401">
    <property type="entry name" value="Cyt_P450_E_grp-I"/>
</dbReference>
<dbReference type="PRINTS" id="PR00385">
    <property type="entry name" value="P450"/>
</dbReference>
<dbReference type="GO" id="GO:0005506">
    <property type="term" value="F:iron ion binding"/>
    <property type="evidence" value="ECO:0007669"/>
    <property type="project" value="InterPro"/>
</dbReference>
<dbReference type="PANTHER" id="PTHR24305">
    <property type="entry name" value="CYTOCHROME P450"/>
    <property type="match status" value="1"/>
</dbReference>
<evidence type="ECO:0000256" key="2">
    <source>
        <dbReference type="ARBA" id="ARBA00022723"/>
    </source>
</evidence>
<evidence type="ECO:0000256" key="3">
    <source>
        <dbReference type="ARBA" id="ARBA00023004"/>
    </source>
</evidence>
<feature type="transmembrane region" description="Helical" evidence="5">
    <location>
        <begin position="78"/>
        <end position="95"/>
    </location>
</feature>
<comment type="caution">
    <text evidence="6">The sequence shown here is derived from an EMBL/GenBank/DDBJ whole genome shotgun (WGS) entry which is preliminary data.</text>
</comment>
<dbReference type="InterPro" id="IPR001128">
    <property type="entry name" value="Cyt_P450"/>
</dbReference>
<dbReference type="AlphaFoldDB" id="A0AAN6QMD3"/>
<feature type="transmembrane region" description="Helical" evidence="5">
    <location>
        <begin position="47"/>
        <end position="66"/>
    </location>
</feature>
<dbReference type="Pfam" id="PF00067">
    <property type="entry name" value="p450"/>
    <property type="match status" value="1"/>
</dbReference>
<dbReference type="CDD" id="cd11061">
    <property type="entry name" value="CYP67-like"/>
    <property type="match status" value="1"/>
</dbReference>
<evidence type="ECO:0000313" key="6">
    <source>
        <dbReference type="EMBL" id="KAK4110270.1"/>
    </source>
</evidence>
<accession>A0AAN6QMD3</accession>
<dbReference type="PRINTS" id="PR00463">
    <property type="entry name" value="EP450I"/>
</dbReference>
<comment type="cofactor">
    <cofactor evidence="4">
        <name>heme</name>
        <dbReference type="ChEBI" id="CHEBI:30413"/>
    </cofactor>
</comment>
<evidence type="ECO:0000256" key="5">
    <source>
        <dbReference type="SAM" id="Phobius"/>
    </source>
</evidence>
<dbReference type="RefSeq" id="XP_064667840.1">
    <property type="nucleotide sequence ID" value="XM_064811937.1"/>
</dbReference>
<dbReference type="InterPro" id="IPR050121">
    <property type="entry name" value="Cytochrome_P450_monoxygenase"/>
</dbReference>
<gene>
    <name evidence="6" type="ORF">N656DRAFT_714049</name>
</gene>
<proteinExistence type="predicted"/>
<reference evidence="6" key="1">
    <citation type="journal article" date="2023" name="Mol. Phylogenet. Evol.">
        <title>Genome-scale phylogeny and comparative genomics of the fungal order Sordariales.</title>
        <authorList>
            <person name="Hensen N."/>
            <person name="Bonometti L."/>
            <person name="Westerberg I."/>
            <person name="Brannstrom I.O."/>
            <person name="Guillou S."/>
            <person name="Cros-Aarteil S."/>
            <person name="Calhoun S."/>
            <person name="Haridas S."/>
            <person name="Kuo A."/>
            <person name="Mondo S."/>
            <person name="Pangilinan J."/>
            <person name="Riley R."/>
            <person name="LaButti K."/>
            <person name="Andreopoulos B."/>
            <person name="Lipzen A."/>
            <person name="Chen C."/>
            <person name="Yan M."/>
            <person name="Daum C."/>
            <person name="Ng V."/>
            <person name="Clum A."/>
            <person name="Steindorff A."/>
            <person name="Ohm R.A."/>
            <person name="Martin F."/>
            <person name="Silar P."/>
            <person name="Natvig D.O."/>
            <person name="Lalanne C."/>
            <person name="Gautier V."/>
            <person name="Ament-Velasquez S.L."/>
            <person name="Kruys A."/>
            <person name="Hutchinson M.I."/>
            <person name="Powell A.J."/>
            <person name="Barry K."/>
            <person name="Miller A.N."/>
            <person name="Grigoriev I.V."/>
            <person name="Debuchy R."/>
            <person name="Gladieux P."/>
            <person name="Hiltunen Thoren M."/>
            <person name="Johannesson H."/>
        </authorList>
    </citation>
    <scope>NUCLEOTIDE SEQUENCE</scope>
    <source>
        <strain evidence="6">CBS 508.74</strain>
    </source>
</reference>
<dbReference type="Proteomes" id="UP001302812">
    <property type="component" value="Unassembled WGS sequence"/>
</dbReference>
<evidence type="ECO:0000256" key="4">
    <source>
        <dbReference type="PIRSR" id="PIRSR602401-1"/>
    </source>
</evidence>
<protein>
    <submittedName>
        <fullName evidence="6">Cytochrome P450</fullName>
    </submittedName>
</protein>
<dbReference type="InterPro" id="IPR036396">
    <property type="entry name" value="Cyt_P450_sf"/>
</dbReference>
<dbReference type="GeneID" id="89936062"/>
<dbReference type="GO" id="GO:0020037">
    <property type="term" value="F:heme binding"/>
    <property type="evidence" value="ECO:0007669"/>
    <property type="project" value="InterPro"/>
</dbReference>
<keyword evidence="5" id="KW-1133">Transmembrane helix</keyword>
<name>A0AAN6QMD3_9PEZI</name>
<evidence type="ECO:0000256" key="1">
    <source>
        <dbReference type="ARBA" id="ARBA00022617"/>
    </source>
</evidence>
<dbReference type="Gene3D" id="1.10.630.10">
    <property type="entry name" value="Cytochrome P450"/>
    <property type="match status" value="1"/>
</dbReference>
<reference evidence="6" key="2">
    <citation type="submission" date="2023-05" db="EMBL/GenBank/DDBJ databases">
        <authorList>
            <consortium name="Lawrence Berkeley National Laboratory"/>
            <person name="Steindorff A."/>
            <person name="Hensen N."/>
            <person name="Bonometti L."/>
            <person name="Westerberg I."/>
            <person name="Brannstrom I.O."/>
            <person name="Guillou S."/>
            <person name="Cros-Aarteil S."/>
            <person name="Calhoun S."/>
            <person name="Haridas S."/>
            <person name="Kuo A."/>
            <person name="Mondo S."/>
            <person name="Pangilinan J."/>
            <person name="Riley R."/>
            <person name="Labutti K."/>
            <person name="Andreopoulos B."/>
            <person name="Lipzen A."/>
            <person name="Chen C."/>
            <person name="Yanf M."/>
            <person name="Daum C."/>
            <person name="Ng V."/>
            <person name="Clum A."/>
            <person name="Ohm R."/>
            <person name="Martin F."/>
            <person name="Silar P."/>
            <person name="Natvig D."/>
            <person name="Lalanne C."/>
            <person name="Gautier V."/>
            <person name="Ament-Velasquez S.L."/>
            <person name="Kruys A."/>
            <person name="Hutchinson M.I."/>
            <person name="Powell A.J."/>
            <person name="Barry K."/>
            <person name="Miller A.N."/>
            <person name="Grigoriev I.V."/>
            <person name="Debuchy R."/>
            <person name="Gladieux P."/>
            <person name="Thoren M.H."/>
            <person name="Johannesson H."/>
        </authorList>
    </citation>
    <scope>NUCLEOTIDE SEQUENCE</scope>
    <source>
        <strain evidence="6">CBS 508.74</strain>
    </source>
</reference>
<sequence length="562" mass="63264">MEALAMALGASREMTMAGAALLGVLCHQTVMKPFEVDSRGWEMTVSYLSVLGGLFVGYTLSANYALGDALVRTASAGAAFLVGLYGSMLVYRAFFHRLGHFPGPFAARLSNLYHLISMTRTNLQYHLHVQKLHSRYGDFIRTGPRELTVLRASAVDLIYGSTSKCTKGTWYDQNSGDPDKVGIENVRDKERHRIRRKAWDKGFGVRAQETYQPRIKQKIDQLMDRIGTGKPVNITQDNIFYAWDVMGDIAFSHEFHMLQTGVEHPAVDGLHWAMATAGVVTTLPWLMNMLRVIPGATGRFERFASWCTEQLNLKREVLAREKATGKPKESQDVMTWIINAQEDGDRSAPPSESAIREDARTLISAGSDTIAIAFTNFLFFMASHPSIYRTLQSHLTTTFPDGPSTWTYTRAKSIRYIDHLIHETLRLRPPVPMGFPRQTPPEGLQIDEVYIPGDVIVNVPTWAIQRDERYFTDALAFRPERWESLSPEGTGMAYLPFQKGGFACVGKALAMMQLRMLISIVGLRFDVAFAEGEDGVRFWEGAKETLTLWVPELRLVFTPREY</sequence>
<evidence type="ECO:0000313" key="7">
    <source>
        <dbReference type="Proteomes" id="UP001302812"/>
    </source>
</evidence>
<keyword evidence="2 4" id="KW-0479">Metal-binding</keyword>
<dbReference type="EMBL" id="MU853351">
    <property type="protein sequence ID" value="KAK4110270.1"/>
    <property type="molecule type" value="Genomic_DNA"/>
</dbReference>
<organism evidence="6 7">
    <name type="scientific">Canariomyces notabilis</name>
    <dbReference type="NCBI Taxonomy" id="2074819"/>
    <lineage>
        <taxon>Eukaryota</taxon>
        <taxon>Fungi</taxon>
        <taxon>Dikarya</taxon>
        <taxon>Ascomycota</taxon>
        <taxon>Pezizomycotina</taxon>
        <taxon>Sordariomycetes</taxon>
        <taxon>Sordariomycetidae</taxon>
        <taxon>Sordariales</taxon>
        <taxon>Chaetomiaceae</taxon>
        <taxon>Canariomyces</taxon>
    </lineage>
</organism>
<dbReference type="SUPFAM" id="SSF48264">
    <property type="entry name" value="Cytochrome P450"/>
    <property type="match status" value="1"/>
</dbReference>